<dbReference type="OrthoDB" id="1915375at2759"/>
<dbReference type="PROSITE" id="PS51084">
    <property type="entry name" value="HIT_2"/>
    <property type="match status" value="1"/>
</dbReference>
<keyword evidence="2" id="KW-0378">Hydrolase</keyword>
<evidence type="ECO:0000256" key="3">
    <source>
        <dbReference type="PROSITE-ProRule" id="PRU00464"/>
    </source>
</evidence>
<dbReference type="AlphaFoldDB" id="A0A5C3QCQ3"/>
<feature type="short sequence motif" description="Histidine triad motif" evidence="3">
    <location>
        <begin position="107"/>
        <end position="111"/>
    </location>
</feature>
<proteinExistence type="predicted"/>
<dbReference type="GO" id="GO:0016787">
    <property type="term" value="F:hydrolase activity"/>
    <property type="evidence" value="ECO:0007669"/>
    <property type="project" value="UniProtKB-KW"/>
</dbReference>
<accession>A0A5C3QCQ3</accession>
<dbReference type="InterPro" id="IPR036265">
    <property type="entry name" value="HIT-like_sf"/>
</dbReference>
<evidence type="ECO:0000256" key="2">
    <source>
        <dbReference type="ARBA" id="ARBA00022801"/>
    </source>
</evidence>
<dbReference type="Proteomes" id="UP000305067">
    <property type="component" value="Unassembled WGS sequence"/>
</dbReference>
<dbReference type="Pfam" id="PF11969">
    <property type="entry name" value="DcpS_C"/>
    <property type="match status" value="1"/>
</dbReference>
<dbReference type="PANTHER" id="PTHR12486">
    <property type="entry name" value="APRATAXIN-RELATED"/>
    <property type="match status" value="1"/>
</dbReference>
<sequence>MLCGSLPEDEKHLKCSFCRVSTENGFDVVWENDHFIAFRDRHPACVTHVQLIPKRHIGSVRSMHGEEDVALLMQMKEVGESLLDKMCAEGATRRMGFHIPPFNSVDHLHLHLQELPYVSTFRSKKYPTSHAKSPNKSKGFAWFVTIDQAITILARGGKVGLFSC</sequence>
<evidence type="ECO:0000313" key="6">
    <source>
        <dbReference type="Proteomes" id="UP000305067"/>
    </source>
</evidence>
<gene>
    <name evidence="5" type="ORF">BDV98DRAFT_571073</name>
</gene>
<evidence type="ECO:0000313" key="5">
    <source>
        <dbReference type="EMBL" id="TFK99501.1"/>
    </source>
</evidence>
<feature type="domain" description="HIT" evidence="4">
    <location>
        <begin position="16"/>
        <end position="126"/>
    </location>
</feature>
<keyword evidence="1" id="KW-0547">Nucleotide-binding</keyword>
<organism evidence="5 6">
    <name type="scientific">Pterulicium gracile</name>
    <dbReference type="NCBI Taxonomy" id="1884261"/>
    <lineage>
        <taxon>Eukaryota</taxon>
        <taxon>Fungi</taxon>
        <taxon>Dikarya</taxon>
        <taxon>Basidiomycota</taxon>
        <taxon>Agaricomycotina</taxon>
        <taxon>Agaricomycetes</taxon>
        <taxon>Agaricomycetidae</taxon>
        <taxon>Agaricales</taxon>
        <taxon>Pleurotineae</taxon>
        <taxon>Pterulaceae</taxon>
        <taxon>Pterulicium</taxon>
    </lineage>
</organism>
<evidence type="ECO:0000259" key="4">
    <source>
        <dbReference type="PROSITE" id="PS51084"/>
    </source>
</evidence>
<name>A0A5C3QCQ3_9AGAR</name>
<dbReference type="EMBL" id="ML178833">
    <property type="protein sequence ID" value="TFK99501.1"/>
    <property type="molecule type" value="Genomic_DNA"/>
</dbReference>
<dbReference type="PANTHER" id="PTHR12486:SF5">
    <property type="entry name" value="ADENOSINE 5'-MONOPHOSPHORAMIDASE HINT3"/>
    <property type="match status" value="1"/>
</dbReference>
<dbReference type="Gene3D" id="3.30.428.10">
    <property type="entry name" value="HIT-like"/>
    <property type="match status" value="1"/>
</dbReference>
<reference evidence="5 6" key="1">
    <citation type="journal article" date="2019" name="Nat. Ecol. Evol.">
        <title>Megaphylogeny resolves global patterns of mushroom evolution.</title>
        <authorList>
            <person name="Varga T."/>
            <person name="Krizsan K."/>
            <person name="Foldi C."/>
            <person name="Dima B."/>
            <person name="Sanchez-Garcia M."/>
            <person name="Sanchez-Ramirez S."/>
            <person name="Szollosi G.J."/>
            <person name="Szarkandi J.G."/>
            <person name="Papp V."/>
            <person name="Albert L."/>
            <person name="Andreopoulos W."/>
            <person name="Angelini C."/>
            <person name="Antonin V."/>
            <person name="Barry K.W."/>
            <person name="Bougher N.L."/>
            <person name="Buchanan P."/>
            <person name="Buyck B."/>
            <person name="Bense V."/>
            <person name="Catcheside P."/>
            <person name="Chovatia M."/>
            <person name="Cooper J."/>
            <person name="Damon W."/>
            <person name="Desjardin D."/>
            <person name="Finy P."/>
            <person name="Geml J."/>
            <person name="Haridas S."/>
            <person name="Hughes K."/>
            <person name="Justo A."/>
            <person name="Karasinski D."/>
            <person name="Kautmanova I."/>
            <person name="Kiss B."/>
            <person name="Kocsube S."/>
            <person name="Kotiranta H."/>
            <person name="LaButti K.M."/>
            <person name="Lechner B.E."/>
            <person name="Liimatainen K."/>
            <person name="Lipzen A."/>
            <person name="Lukacs Z."/>
            <person name="Mihaltcheva S."/>
            <person name="Morgado L.N."/>
            <person name="Niskanen T."/>
            <person name="Noordeloos M.E."/>
            <person name="Ohm R.A."/>
            <person name="Ortiz-Santana B."/>
            <person name="Ovrebo C."/>
            <person name="Racz N."/>
            <person name="Riley R."/>
            <person name="Savchenko A."/>
            <person name="Shiryaev A."/>
            <person name="Soop K."/>
            <person name="Spirin V."/>
            <person name="Szebenyi C."/>
            <person name="Tomsovsky M."/>
            <person name="Tulloss R.E."/>
            <person name="Uehling J."/>
            <person name="Grigoriev I.V."/>
            <person name="Vagvolgyi C."/>
            <person name="Papp T."/>
            <person name="Martin F.M."/>
            <person name="Miettinen O."/>
            <person name="Hibbett D.S."/>
            <person name="Nagy L.G."/>
        </authorList>
    </citation>
    <scope>NUCLEOTIDE SEQUENCE [LARGE SCALE GENOMIC DNA]</scope>
    <source>
        <strain evidence="5 6">CBS 309.79</strain>
    </source>
</reference>
<dbReference type="GO" id="GO:0000166">
    <property type="term" value="F:nucleotide binding"/>
    <property type="evidence" value="ECO:0007669"/>
    <property type="project" value="UniProtKB-KW"/>
</dbReference>
<dbReference type="InterPro" id="IPR011146">
    <property type="entry name" value="HIT-like"/>
</dbReference>
<evidence type="ECO:0000256" key="1">
    <source>
        <dbReference type="ARBA" id="ARBA00022741"/>
    </source>
</evidence>
<keyword evidence="6" id="KW-1185">Reference proteome</keyword>
<protein>
    <submittedName>
        <fullName evidence="5">HIT-like protein</fullName>
    </submittedName>
</protein>
<dbReference type="SUPFAM" id="SSF54197">
    <property type="entry name" value="HIT-like"/>
    <property type="match status" value="1"/>
</dbReference>